<reference evidence="1 2" key="1">
    <citation type="journal article" date="2012" name="PLoS Pathog.">
        <title>Diverse lifestyles and strategies of plant pathogenesis encoded in the genomes of eighteen Dothideomycetes fungi.</title>
        <authorList>
            <person name="Ohm R.A."/>
            <person name="Feau N."/>
            <person name="Henrissat B."/>
            <person name="Schoch C.L."/>
            <person name="Horwitz B.A."/>
            <person name="Barry K.W."/>
            <person name="Condon B.J."/>
            <person name="Copeland A.C."/>
            <person name="Dhillon B."/>
            <person name="Glaser F."/>
            <person name="Hesse C.N."/>
            <person name="Kosti I."/>
            <person name="LaButti K."/>
            <person name="Lindquist E.A."/>
            <person name="Lucas S."/>
            <person name="Salamov A.A."/>
            <person name="Bradshaw R.E."/>
            <person name="Ciuffetti L."/>
            <person name="Hamelin R.C."/>
            <person name="Kema G.H.J."/>
            <person name="Lawrence C."/>
            <person name="Scott J.A."/>
            <person name="Spatafora J.W."/>
            <person name="Turgeon B.G."/>
            <person name="de Wit P.J.G.M."/>
            <person name="Zhong S."/>
            <person name="Goodwin S.B."/>
            <person name="Grigoriev I.V."/>
        </authorList>
    </citation>
    <scope>NUCLEOTIDE SEQUENCE [LARGE SCALE GENOMIC DNA]</scope>
    <source>
        <strain evidence="1 2">CIRAD86</strain>
    </source>
</reference>
<dbReference type="GeneID" id="19332504"/>
<dbReference type="RefSeq" id="XP_007921783.1">
    <property type="nucleotide sequence ID" value="XM_007923592.1"/>
</dbReference>
<dbReference type="EMBL" id="KB446555">
    <property type="protein sequence ID" value="EME88957.1"/>
    <property type="molecule type" value="Genomic_DNA"/>
</dbReference>
<accession>N1QC53</accession>
<dbReference type="OrthoDB" id="190201at2759"/>
<evidence type="ECO:0000313" key="2">
    <source>
        <dbReference type="Proteomes" id="UP000016932"/>
    </source>
</evidence>
<organism evidence="1 2">
    <name type="scientific">Pseudocercospora fijiensis (strain CIRAD86)</name>
    <name type="common">Black leaf streak disease fungus</name>
    <name type="synonym">Mycosphaerella fijiensis</name>
    <dbReference type="NCBI Taxonomy" id="383855"/>
    <lineage>
        <taxon>Eukaryota</taxon>
        <taxon>Fungi</taxon>
        <taxon>Dikarya</taxon>
        <taxon>Ascomycota</taxon>
        <taxon>Pezizomycotina</taxon>
        <taxon>Dothideomycetes</taxon>
        <taxon>Dothideomycetidae</taxon>
        <taxon>Mycosphaerellales</taxon>
        <taxon>Mycosphaerellaceae</taxon>
        <taxon>Pseudocercospora</taxon>
    </lineage>
</organism>
<dbReference type="KEGG" id="pfj:MYCFIDRAFT_170510"/>
<keyword evidence="2" id="KW-1185">Reference proteome</keyword>
<sequence>MSMGGIERSGGDIGWTWSGQVEQGRSRNNCGLKLACQPAPQSSHLLPHNLHSIYPALHLRGPAFSTSLCAPWQWRMSSRSFLSSFAHMEINVSICQRRWIVQLGDYLFASQTVELRTWFSSFPTVRDDKSFGMMAYWDNPFHNYNYSYVNVAVDHMEKSCKCYASQRSQSLGNGMIMQSTIHCVRAPDPP</sequence>
<evidence type="ECO:0000313" key="1">
    <source>
        <dbReference type="EMBL" id="EME88957.1"/>
    </source>
</evidence>
<dbReference type="HOGENOM" id="CLU_1428540_0_0_1"/>
<proteinExistence type="predicted"/>
<gene>
    <name evidence="1" type="ORF">MYCFIDRAFT_170510</name>
</gene>
<protein>
    <submittedName>
        <fullName evidence="1">Uncharacterized protein</fullName>
    </submittedName>
</protein>
<dbReference type="Proteomes" id="UP000016932">
    <property type="component" value="Unassembled WGS sequence"/>
</dbReference>
<name>N1QC53_PSEFD</name>
<dbReference type="VEuPathDB" id="FungiDB:MYCFIDRAFT_170510"/>
<dbReference type="AlphaFoldDB" id="N1QC53"/>